<organism evidence="2 3">
    <name type="scientific">Gluconobacter oxydans NBRC 3293</name>
    <dbReference type="NCBI Taxonomy" id="1315969"/>
    <lineage>
        <taxon>Bacteria</taxon>
        <taxon>Pseudomonadati</taxon>
        <taxon>Pseudomonadota</taxon>
        <taxon>Alphaproteobacteria</taxon>
        <taxon>Acetobacterales</taxon>
        <taxon>Acetobacteraceae</taxon>
        <taxon>Gluconobacter</taxon>
    </lineage>
</organism>
<dbReference type="RefSeq" id="WP_172492020.1">
    <property type="nucleotide sequence ID" value="NZ_BARJ01000002.1"/>
</dbReference>
<accession>A0A829WT65</accession>
<feature type="domain" description="DUF6362" evidence="1">
    <location>
        <begin position="31"/>
        <end position="141"/>
    </location>
</feature>
<sequence>MRRRHRIDLAQDVPKQVAEWLDEAARTLAALPAHGLRPSGARGFWPDMVPDEEDLQWARESDIRPPRPTPDDVSRMDLVFSWLAFLGTGSENREMRLVVQLHMRVHPISGKRLLSWDKIGEKLGIGRNTAKRRYLTACCIIAEKLRTGQFPLDRLDQIEHFP</sequence>
<protein>
    <recommendedName>
        <fullName evidence="1">DUF6362 domain-containing protein</fullName>
    </recommendedName>
</protein>
<evidence type="ECO:0000313" key="3">
    <source>
        <dbReference type="Proteomes" id="UP000484858"/>
    </source>
</evidence>
<dbReference type="InterPro" id="IPR045942">
    <property type="entry name" value="DUF6362"/>
</dbReference>
<dbReference type="Pfam" id="PF19889">
    <property type="entry name" value="DUF6362"/>
    <property type="match status" value="1"/>
</dbReference>
<dbReference type="EMBL" id="BARJ01000002">
    <property type="protein sequence ID" value="GEM16031.1"/>
    <property type="molecule type" value="Genomic_DNA"/>
</dbReference>
<dbReference type="Proteomes" id="UP000484858">
    <property type="component" value="Unassembled WGS sequence"/>
</dbReference>
<name>A0A829WT65_GLUOY</name>
<dbReference type="AlphaFoldDB" id="A0A829WT65"/>
<evidence type="ECO:0000259" key="1">
    <source>
        <dbReference type="Pfam" id="PF19889"/>
    </source>
</evidence>
<proteinExistence type="predicted"/>
<comment type="caution">
    <text evidence="2">The sequence shown here is derived from an EMBL/GenBank/DDBJ whole genome shotgun (WGS) entry which is preliminary data.</text>
</comment>
<gene>
    <name evidence="2" type="ORF">NBRC3293_0528</name>
</gene>
<evidence type="ECO:0000313" key="2">
    <source>
        <dbReference type="EMBL" id="GEM16031.1"/>
    </source>
</evidence>
<reference evidence="2 3" key="1">
    <citation type="submission" date="2013-04" db="EMBL/GenBank/DDBJ databases">
        <title>Gluconobacter oxydans NBRC 3293 whole genome sequence.</title>
        <authorList>
            <person name="Matsutani M."/>
            <person name="Yakushi T."/>
            <person name="Matsushita K."/>
        </authorList>
    </citation>
    <scope>NUCLEOTIDE SEQUENCE [LARGE SCALE GENOMIC DNA]</scope>
    <source>
        <strain evidence="2 3">NBRC 3293</strain>
    </source>
</reference>